<accession>A0A9Q0YLJ8</accession>
<name>A0A9Q0YLJ8_HOLLE</name>
<reference evidence="2" key="1">
    <citation type="submission" date="2021-10" db="EMBL/GenBank/DDBJ databases">
        <title>Tropical sea cucumber genome reveals ecological adaptation and Cuvierian tubules defense mechanism.</title>
        <authorList>
            <person name="Chen T."/>
        </authorList>
    </citation>
    <scope>NUCLEOTIDE SEQUENCE</scope>
    <source>
        <strain evidence="2">Nanhai2018</strain>
        <tissue evidence="2">Muscle</tissue>
    </source>
</reference>
<organism evidence="2 3">
    <name type="scientific">Holothuria leucospilota</name>
    <name type="common">Black long sea cucumber</name>
    <name type="synonym">Mertensiothuria leucospilota</name>
    <dbReference type="NCBI Taxonomy" id="206669"/>
    <lineage>
        <taxon>Eukaryota</taxon>
        <taxon>Metazoa</taxon>
        <taxon>Echinodermata</taxon>
        <taxon>Eleutherozoa</taxon>
        <taxon>Echinozoa</taxon>
        <taxon>Holothuroidea</taxon>
        <taxon>Aspidochirotacea</taxon>
        <taxon>Aspidochirotida</taxon>
        <taxon>Holothuriidae</taxon>
        <taxon>Holothuria</taxon>
    </lineage>
</organism>
<sequence length="64" mass="6838">MKILHLLAVLLVVGVMVSNNPVAGVCQMPDCYKCVRYKGDIICAFCVGDRATECDSTCEGCPPS</sequence>
<evidence type="ECO:0000256" key="1">
    <source>
        <dbReference type="SAM" id="SignalP"/>
    </source>
</evidence>
<dbReference type="EMBL" id="JAIZAY010000019">
    <property type="protein sequence ID" value="KAJ8023550.1"/>
    <property type="molecule type" value="Genomic_DNA"/>
</dbReference>
<proteinExistence type="predicted"/>
<feature type="signal peptide" evidence="1">
    <location>
        <begin position="1"/>
        <end position="18"/>
    </location>
</feature>
<feature type="chain" id="PRO_5040145902" evidence="1">
    <location>
        <begin position="19"/>
        <end position="64"/>
    </location>
</feature>
<dbReference type="AlphaFoldDB" id="A0A9Q0YLJ8"/>
<keyword evidence="3" id="KW-1185">Reference proteome</keyword>
<dbReference type="Proteomes" id="UP001152320">
    <property type="component" value="Chromosome 19"/>
</dbReference>
<protein>
    <submittedName>
        <fullName evidence="2">Uncharacterized protein</fullName>
    </submittedName>
</protein>
<evidence type="ECO:0000313" key="2">
    <source>
        <dbReference type="EMBL" id="KAJ8023550.1"/>
    </source>
</evidence>
<comment type="caution">
    <text evidence="2">The sequence shown here is derived from an EMBL/GenBank/DDBJ whole genome shotgun (WGS) entry which is preliminary data.</text>
</comment>
<evidence type="ECO:0000313" key="3">
    <source>
        <dbReference type="Proteomes" id="UP001152320"/>
    </source>
</evidence>
<keyword evidence="1" id="KW-0732">Signal</keyword>
<gene>
    <name evidence="2" type="ORF">HOLleu_36017</name>
</gene>